<evidence type="ECO:0000259" key="1">
    <source>
        <dbReference type="Pfam" id="PF00668"/>
    </source>
</evidence>
<name>A0A317G4F2_BUTFI</name>
<keyword evidence="3" id="KW-1185">Reference proteome</keyword>
<dbReference type="SUPFAM" id="SSF52777">
    <property type="entry name" value="CoA-dependent acyltransferases"/>
    <property type="match status" value="1"/>
</dbReference>
<dbReference type="InterPro" id="IPR001242">
    <property type="entry name" value="Condensation_dom"/>
</dbReference>
<dbReference type="PANTHER" id="PTHR28037:SF1">
    <property type="entry name" value="ALCOHOL O-ACETYLTRANSFERASE 1-RELATED"/>
    <property type="match status" value="1"/>
</dbReference>
<dbReference type="RefSeq" id="WP_110073311.1">
    <property type="nucleotide sequence ID" value="NZ_CM009896.1"/>
</dbReference>
<comment type="caution">
    <text evidence="2">The sequence shown here is derived from an EMBL/GenBank/DDBJ whole genome shotgun (WGS) entry which is preliminary data.</text>
</comment>
<organism evidence="2 3">
    <name type="scientific">Butyrivibrio fibrisolvens</name>
    <dbReference type="NCBI Taxonomy" id="831"/>
    <lineage>
        <taxon>Bacteria</taxon>
        <taxon>Bacillati</taxon>
        <taxon>Bacillota</taxon>
        <taxon>Clostridia</taxon>
        <taxon>Lachnospirales</taxon>
        <taxon>Lachnospiraceae</taxon>
        <taxon>Butyrivibrio</taxon>
    </lineage>
</organism>
<gene>
    <name evidence="2" type="ORF">CPT75_13295</name>
</gene>
<dbReference type="InterPro" id="IPR052058">
    <property type="entry name" value="Alcohol_O-acetyltransferase"/>
</dbReference>
<dbReference type="PANTHER" id="PTHR28037">
    <property type="entry name" value="ALCOHOL O-ACETYLTRANSFERASE 1-RELATED"/>
    <property type="match status" value="1"/>
</dbReference>
<dbReference type="Gene3D" id="3.30.559.30">
    <property type="entry name" value="Nonribosomal peptide synthetase, condensation domain"/>
    <property type="match status" value="1"/>
</dbReference>
<dbReference type="Gene3D" id="3.30.559.10">
    <property type="entry name" value="Chloramphenicol acetyltransferase-like domain"/>
    <property type="match status" value="1"/>
</dbReference>
<protein>
    <recommendedName>
        <fullName evidence="1">Condensation domain-containing protein</fullName>
    </recommendedName>
</protein>
<dbReference type="GO" id="GO:0003824">
    <property type="term" value="F:catalytic activity"/>
    <property type="evidence" value="ECO:0007669"/>
    <property type="project" value="InterPro"/>
</dbReference>
<accession>A0A317G4F2</accession>
<reference evidence="2 3" key="1">
    <citation type="submission" date="2017-09" db="EMBL/GenBank/DDBJ databases">
        <title>High-quality draft genome sequence of Butyrivibrio fibrisolvens INBov1, isolated from cow rumen.</title>
        <authorList>
            <person name="Rodriguez Hernaez J."/>
            <person name="Rivarola M."/>
            <person name="Paniego N."/>
            <person name="Cravero S."/>
            <person name="Ceron Cucchi M."/>
            <person name="Martinez M.C."/>
        </authorList>
    </citation>
    <scope>NUCLEOTIDE SEQUENCE [LARGE SCALE GENOMIC DNA]</scope>
    <source>
        <strain evidence="2 3">INBov1</strain>
    </source>
</reference>
<dbReference type="AlphaFoldDB" id="A0A317G4F2"/>
<dbReference type="Proteomes" id="UP000245488">
    <property type="component" value="Chromosome"/>
</dbReference>
<dbReference type="EMBL" id="NXNG01000001">
    <property type="protein sequence ID" value="PWT28011.1"/>
    <property type="molecule type" value="Genomic_DNA"/>
</dbReference>
<feature type="domain" description="Condensation" evidence="1">
    <location>
        <begin position="21"/>
        <end position="243"/>
    </location>
</feature>
<evidence type="ECO:0000313" key="3">
    <source>
        <dbReference type="Proteomes" id="UP000245488"/>
    </source>
</evidence>
<proteinExistence type="predicted"/>
<dbReference type="GO" id="GO:0008610">
    <property type="term" value="P:lipid biosynthetic process"/>
    <property type="evidence" value="ECO:0007669"/>
    <property type="project" value="UniProtKB-ARBA"/>
</dbReference>
<evidence type="ECO:0000313" key="2">
    <source>
        <dbReference type="EMBL" id="PWT28011.1"/>
    </source>
</evidence>
<dbReference type="InterPro" id="IPR023213">
    <property type="entry name" value="CAT-like_dom_sf"/>
</dbReference>
<sequence>MEYIFTERAHLMCPNMCFGIVLCINSEFNENRIADSVQSLSLAHPFIRALISHEDAENRFYYDVKDDSQAEIRVCSGNLTSVDSPEIIAEFERITSRDFNLFKEGMLKISAWPSETKTIVLMVFHHLLADGRAALDFSKEFAEYYVLGKKPEYVEEKLISSVSEFPDNSRLPFIGRMLVNRANRQWIKENKRLTFEEYHRFADDYLENDKVRHDLSVFQADETAEIAEKCEMEGVTVNDYLLAKLFTEAGTKRIVIAADIRKFLKCHKPGAMGNYSTAFSVEISNCSDDIFSIAKQVHEKVRAISGKPASFYLVLQCYAALDPSLLDAAMMASRGRFESKSAEFIGKNFFHMDKSEGYSITNLGKTECDVIEDAFFIPPASPAIKKTWGVLTLNGKMRICTSER</sequence>
<dbReference type="Pfam" id="PF00668">
    <property type="entry name" value="Condensation"/>
    <property type="match status" value="1"/>
</dbReference>